<reference evidence="5 6" key="1">
    <citation type="submission" date="2020-09" db="EMBL/GenBank/DDBJ databases">
        <title>De no assembly of potato wild relative species, Solanum commersonii.</title>
        <authorList>
            <person name="Cho K."/>
        </authorList>
    </citation>
    <scope>NUCLEOTIDE SEQUENCE [LARGE SCALE GENOMIC DNA]</scope>
    <source>
        <strain evidence="5">LZ3.2</strain>
        <tissue evidence="5">Leaf</tissue>
    </source>
</reference>
<proteinExistence type="predicted"/>
<dbReference type="Gene3D" id="3.40.50.1820">
    <property type="entry name" value="alpha/beta hydrolase"/>
    <property type="match status" value="2"/>
</dbReference>
<keyword evidence="2" id="KW-1133">Transmembrane helix</keyword>
<feature type="domain" description="AB hydrolase-1" evidence="3">
    <location>
        <begin position="484"/>
        <end position="743"/>
    </location>
</feature>
<evidence type="ECO:0000259" key="3">
    <source>
        <dbReference type="Pfam" id="PF00561"/>
    </source>
</evidence>
<keyword evidence="6" id="KW-1185">Reference proteome</keyword>
<evidence type="ECO:0000259" key="4">
    <source>
        <dbReference type="Pfam" id="PF12697"/>
    </source>
</evidence>
<dbReference type="Proteomes" id="UP000824120">
    <property type="component" value="Chromosome 9"/>
</dbReference>
<sequence length="759" mass="85879">MAGGATRKISAASARAHTRKAKQKTTFPLPSGMMRNMVALFGIVILALIYRAIMPLPPKICGSPNGPLITAPRVKLSDGRYLAYKENGVPRDQAKHKFVFIHGFDCVRHDVALLTTTSPELMLSLGIYIVSIDRPGYGESDPHPKRTPKTLALDIEELADQLELGSKFYVMGFSMGGQAVWGLLKYIPHRLAGAILLTPVTNYWWGSFPANLTKQAYYEQLVQDQWTLRIAHYFPWLTYWWNTQKLFPSSSVATCSEDILLEQDRVLMAIFDSYQSKYWDLVRQQGEYESIHRDLMVGFGTWEFDPMELENPFPNGEGSVHIWQGDEDGHVPVILQRFIAKKLPWIHYHEMKGGGHMFPWAEGMGDKVMKTFLLGEPFSLRLFKNITAAEKEGEKKMATKKISAASARAHTRKAKQKRAFAKILLVVLIGLLAWGYQATQPPPPKTCGSPDGPPVTAPRIKLSDGRHLAYKEIGVSRDNAKYKIVYIHGYNGCRHDVPINILSQDVIESLGVYIVSFDRPGYGESDPNPKRTVKSLAFDIQELANQLGLGSKFYVMGFSMGGQAVWTCLRYIPHRLAGAALIAPVVNYWWPRLPVNMSQEAFNLRLPQDKWTLRVAHYLPWLTYWWNTQKFFPSCSAAGRNPAIFSSKDLELVSKQSSSQDYRAQVRQQGEYESLHRDLMIGFGTWEFDPMDLENPFPKTEGSVHIWQGDEDRLSPVTLQRYIAEQLPWIQYHEIPGAGHLVPMIDGIGEKIFKTLLTA</sequence>
<feature type="domain" description="AB hydrolase-1" evidence="4">
    <location>
        <begin position="98"/>
        <end position="361"/>
    </location>
</feature>
<dbReference type="EMBL" id="JACXVP010000009">
    <property type="protein sequence ID" value="KAG5584074.1"/>
    <property type="molecule type" value="Genomic_DNA"/>
</dbReference>
<dbReference type="GO" id="GO:0016787">
    <property type="term" value="F:hydrolase activity"/>
    <property type="evidence" value="ECO:0007669"/>
    <property type="project" value="UniProtKB-ARBA"/>
</dbReference>
<keyword evidence="2" id="KW-0472">Membrane</keyword>
<dbReference type="Pfam" id="PF12697">
    <property type="entry name" value="Abhydrolase_6"/>
    <property type="match status" value="1"/>
</dbReference>
<evidence type="ECO:0000313" key="5">
    <source>
        <dbReference type="EMBL" id="KAG5584074.1"/>
    </source>
</evidence>
<dbReference type="OrthoDB" id="294702at2759"/>
<protein>
    <recommendedName>
        <fullName evidence="3 4">AB hydrolase-1 domain-containing protein</fullName>
    </recommendedName>
</protein>
<gene>
    <name evidence="5" type="ORF">H5410_044508</name>
</gene>
<comment type="caution">
    <text evidence="5">The sequence shown here is derived from an EMBL/GenBank/DDBJ whole genome shotgun (WGS) entry which is preliminary data.</text>
</comment>
<dbReference type="InterPro" id="IPR000073">
    <property type="entry name" value="AB_hydrolase_1"/>
</dbReference>
<organism evidence="5 6">
    <name type="scientific">Solanum commersonii</name>
    <name type="common">Commerson's wild potato</name>
    <name type="synonym">Commerson's nightshade</name>
    <dbReference type="NCBI Taxonomy" id="4109"/>
    <lineage>
        <taxon>Eukaryota</taxon>
        <taxon>Viridiplantae</taxon>
        <taxon>Streptophyta</taxon>
        <taxon>Embryophyta</taxon>
        <taxon>Tracheophyta</taxon>
        <taxon>Spermatophyta</taxon>
        <taxon>Magnoliopsida</taxon>
        <taxon>eudicotyledons</taxon>
        <taxon>Gunneridae</taxon>
        <taxon>Pentapetalae</taxon>
        <taxon>asterids</taxon>
        <taxon>lamiids</taxon>
        <taxon>Solanales</taxon>
        <taxon>Solanaceae</taxon>
        <taxon>Solanoideae</taxon>
        <taxon>Solaneae</taxon>
        <taxon>Solanum</taxon>
    </lineage>
</organism>
<dbReference type="InterPro" id="IPR029058">
    <property type="entry name" value="AB_hydrolase_fold"/>
</dbReference>
<dbReference type="Pfam" id="PF00561">
    <property type="entry name" value="Abhydrolase_1"/>
    <property type="match status" value="1"/>
</dbReference>
<feature type="transmembrane region" description="Helical" evidence="2">
    <location>
        <begin position="33"/>
        <end position="53"/>
    </location>
</feature>
<name>A0A9J5X8A2_SOLCO</name>
<evidence type="ECO:0000313" key="6">
    <source>
        <dbReference type="Proteomes" id="UP000824120"/>
    </source>
</evidence>
<evidence type="ECO:0000256" key="1">
    <source>
        <dbReference type="SAM" id="MobiDB-lite"/>
    </source>
</evidence>
<dbReference type="FunFam" id="3.40.50.1820:FF:000270">
    <property type="entry name" value="Alpha/beta-Hydrolases superfamily protein"/>
    <property type="match status" value="2"/>
</dbReference>
<dbReference type="SUPFAM" id="SSF53474">
    <property type="entry name" value="alpha/beta-Hydrolases"/>
    <property type="match status" value="2"/>
</dbReference>
<accession>A0A9J5X8A2</accession>
<keyword evidence="2" id="KW-0812">Transmembrane</keyword>
<dbReference type="PANTHER" id="PTHR45763:SF60">
    <property type="entry name" value="AB HYDROLASE-1 DOMAIN-CONTAINING PROTEIN"/>
    <property type="match status" value="1"/>
</dbReference>
<dbReference type="PANTHER" id="PTHR45763">
    <property type="entry name" value="HYDROLASE, ALPHA/BETA FOLD FAMILY PROTEIN, EXPRESSED-RELATED"/>
    <property type="match status" value="1"/>
</dbReference>
<feature type="region of interest" description="Disordered" evidence="1">
    <location>
        <begin position="1"/>
        <end position="27"/>
    </location>
</feature>
<evidence type="ECO:0000256" key="2">
    <source>
        <dbReference type="SAM" id="Phobius"/>
    </source>
</evidence>
<dbReference type="AlphaFoldDB" id="A0A9J5X8A2"/>